<dbReference type="Proteomes" id="UP000789508">
    <property type="component" value="Unassembled WGS sequence"/>
</dbReference>
<dbReference type="AlphaFoldDB" id="A0A9N9GEM0"/>
<dbReference type="SUPFAM" id="SSF81901">
    <property type="entry name" value="HCP-like"/>
    <property type="match status" value="1"/>
</dbReference>
<comment type="caution">
    <text evidence="2">The sequence shown here is derived from an EMBL/GenBank/DDBJ whole genome shotgun (WGS) entry which is preliminary data.</text>
</comment>
<evidence type="ECO:0000313" key="3">
    <source>
        <dbReference type="Proteomes" id="UP000789508"/>
    </source>
</evidence>
<proteinExistence type="inferred from homology"/>
<protein>
    <submittedName>
        <fullName evidence="2">11415_t:CDS:1</fullName>
    </submittedName>
</protein>
<dbReference type="OrthoDB" id="10323718at2759"/>
<dbReference type="Pfam" id="PF08238">
    <property type="entry name" value="Sel1"/>
    <property type="match status" value="3"/>
</dbReference>
<organism evidence="2 3">
    <name type="scientific">Ambispora leptoticha</name>
    <dbReference type="NCBI Taxonomy" id="144679"/>
    <lineage>
        <taxon>Eukaryota</taxon>
        <taxon>Fungi</taxon>
        <taxon>Fungi incertae sedis</taxon>
        <taxon>Mucoromycota</taxon>
        <taxon>Glomeromycotina</taxon>
        <taxon>Glomeromycetes</taxon>
        <taxon>Archaeosporales</taxon>
        <taxon>Ambisporaceae</taxon>
        <taxon>Ambispora</taxon>
    </lineage>
</organism>
<name>A0A9N9GEM0_9GLOM</name>
<dbReference type="InterPro" id="IPR050767">
    <property type="entry name" value="Sel1_AlgK"/>
</dbReference>
<sequence length="226" mass="26522">MNTAIIAELVQLFKISMDQEDSDMERKFKDYLMQNHLSDRNLQAVLSNSSLPLHVTIFGFLCITDTIRDIEVDPSFIMPRNYPELKKVYALKLIHQSADKNEMYAQLLLANSYRYGRWHCRDNRLAFHWYQQSMRSKNAIASYHLGACYQCSIGCRKDMVKAYKCYSKFGDGFQDGLMLCYFKGKGTQKDIHSALKCCLKSCKSETIEIKYRLIQMLNEKYIMRNY</sequence>
<dbReference type="EMBL" id="CAJVPS010004216">
    <property type="protein sequence ID" value="CAG8600922.1"/>
    <property type="molecule type" value="Genomic_DNA"/>
</dbReference>
<reference evidence="2" key="1">
    <citation type="submission" date="2021-06" db="EMBL/GenBank/DDBJ databases">
        <authorList>
            <person name="Kallberg Y."/>
            <person name="Tangrot J."/>
            <person name="Rosling A."/>
        </authorList>
    </citation>
    <scope>NUCLEOTIDE SEQUENCE</scope>
    <source>
        <strain evidence="2">FL130A</strain>
    </source>
</reference>
<keyword evidence="3" id="KW-1185">Reference proteome</keyword>
<evidence type="ECO:0000313" key="2">
    <source>
        <dbReference type="EMBL" id="CAG8600922.1"/>
    </source>
</evidence>
<dbReference type="InterPro" id="IPR011990">
    <property type="entry name" value="TPR-like_helical_dom_sf"/>
</dbReference>
<dbReference type="InterPro" id="IPR006597">
    <property type="entry name" value="Sel1-like"/>
</dbReference>
<dbReference type="PANTHER" id="PTHR11102">
    <property type="entry name" value="SEL-1-LIKE PROTEIN"/>
    <property type="match status" value="1"/>
</dbReference>
<dbReference type="PANTHER" id="PTHR11102:SF160">
    <property type="entry name" value="ERAD-ASSOCIATED E3 UBIQUITIN-PROTEIN LIGASE COMPONENT HRD3"/>
    <property type="match status" value="1"/>
</dbReference>
<dbReference type="SMART" id="SM00671">
    <property type="entry name" value="SEL1"/>
    <property type="match status" value="3"/>
</dbReference>
<comment type="similarity">
    <text evidence="1">Belongs to the sel-1 family.</text>
</comment>
<accession>A0A9N9GEM0</accession>
<gene>
    <name evidence="2" type="ORF">ALEPTO_LOCUS8140</name>
</gene>
<evidence type="ECO:0000256" key="1">
    <source>
        <dbReference type="ARBA" id="ARBA00038101"/>
    </source>
</evidence>
<dbReference type="Gene3D" id="1.25.40.10">
    <property type="entry name" value="Tetratricopeptide repeat domain"/>
    <property type="match status" value="1"/>
</dbReference>